<dbReference type="InterPro" id="IPR057306">
    <property type="entry name" value="B-barrel_PelB_C"/>
</dbReference>
<keyword evidence="1" id="KW-0732">Signal</keyword>
<name>A0ABQ6YAW9_9GAMM</name>
<protein>
    <recommendedName>
        <fullName evidence="2">PelB C-terminal domain-containing protein</fullName>
    </recommendedName>
</protein>
<accession>A0ABQ6YAW9</accession>
<dbReference type="SUPFAM" id="SSF48452">
    <property type="entry name" value="TPR-like"/>
    <property type="match status" value="2"/>
</dbReference>
<evidence type="ECO:0000313" key="3">
    <source>
        <dbReference type="EMBL" id="KAF0807088.1"/>
    </source>
</evidence>
<feature type="signal peptide" evidence="1">
    <location>
        <begin position="1"/>
        <end position="21"/>
    </location>
</feature>
<dbReference type="RefSeq" id="WP_055100200.1">
    <property type="nucleotide sequence ID" value="NZ_AQPF01000005.1"/>
</dbReference>
<evidence type="ECO:0000259" key="2">
    <source>
        <dbReference type="Pfam" id="PF24604"/>
    </source>
</evidence>
<reference evidence="3 4" key="1">
    <citation type="submission" date="2012-09" db="EMBL/GenBank/DDBJ databases">
        <title>Genome Sequence of alkane-degrading Bacterium Alcanivorax sp. 6-D-6.</title>
        <authorList>
            <person name="Lai Q."/>
            <person name="Shao Z."/>
        </authorList>
    </citation>
    <scope>NUCLEOTIDE SEQUENCE [LARGE SCALE GENOMIC DNA]</scope>
    <source>
        <strain evidence="3 4">6-D-6</strain>
    </source>
</reference>
<dbReference type="Pfam" id="PF24604">
    <property type="entry name" value="B-barrel_PelB_C"/>
    <property type="match status" value="1"/>
</dbReference>
<gene>
    <name evidence="3" type="ORF">A6D6_01087</name>
</gene>
<dbReference type="EMBL" id="AQPF01000005">
    <property type="protein sequence ID" value="KAF0807088.1"/>
    <property type="molecule type" value="Genomic_DNA"/>
</dbReference>
<dbReference type="Pfam" id="PF13429">
    <property type="entry name" value="TPR_15"/>
    <property type="match status" value="1"/>
</dbReference>
<keyword evidence="4" id="KW-1185">Reference proteome</keyword>
<feature type="domain" description="PelB C-terminal" evidence="2">
    <location>
        <begin position="625"/>
        <end position="925"/>
    </location>
</feature>
<dbReference type="InterPro" id="IPR011990">
    <property type="entry name" value="TPR-like_helical_dom_sf"/>
</dbReference>
<dbReference type="Gene3D" id="1.25.40.10">
    <property type="entry name" value="Tetratricopeptide repeat domain"/>
    <property type="match status" value="2"/>
</dbReference>
<evidence type="ECO:0000313" key="4">
    <source>
        <dbReference type="Proteomes" id="UP000771797"/>
    </source>
</evidence>
<sequence>MNGRWLIPTTLLLMQSVAASAQPPAPYEHRYYEGGYQVFVGSGNLPRARQVVENALYWRPDDPLWIERMALVTGWQGDTEASLAAWLRLAEEGHDAEAWRHVLTLAPQTFDFELLLKARRRMLRADPGNPDLVGKVVREYELLGRPEEGFAFLRQWYSSHPGRAVLKELQRIAEHIGHDDAAASYYRRYMDRYGVESEMATRLADLLWLQGKRETAYRGLRADAGALPYEAGVTRRLAVMAMELGDWETALHSYRRLDDNGDASVADYYQYIALARFHAPRRVAAILERLWNRTGRPDMAVGMLAALAARGERQAIDDFFNNLDSTNFERLAANPAFLRFLADYRQGRGDLEGARAALSRALILDPDDTQTRVAWLWINVSDGTDEALAGLLERWEPSARQDERFWMPLAAAHMALDQPEQALRYELAMLGRAPRQWTRRWSYAQALIASGREDQAWPVMRELWRSPPVSEDMTSAETLLFEEMRSALAARFASADEQLRFQQRAWADTPPEMKAARAEWLAQWALSVDAPELARLWYLREGRLLGRPLPPGSALALAYLDSDHGAIRTLRDDAADPLTAGERLEADNTLGRERWAAAQLARQQYHAPEVADRHPQQESLLLPASHKVASSVERRHLGPLDVDLFQVGQRWPVAERWHLDWEGSRRRFSSNDQQQLQVGEDEQRLTVAAAYQGRKRALSLRFGHRSLFGYNRQDLEFSVSGEPFRDIDWRIEAQWRAPTDETSELLLMGQRSGVALETNWRPMAHWWNGVSLAHYDYQDLRDRDLGEGTLVSAYTSWRPWLSRWSPGVRLRHSQAGFSGQRPVDPGIDVIHATGNPLAVPQSYHETELAFLLGMPDVHIRPHRIQAWGEFGVTDNSLSGTGFVARVGAEGPWLGRDAWRLYFERGLNTGGGQEDSYRLGLEYQFYY</sequence>
<feature type="chain" id="PRO_5046614606" description="PelB C-terminal domain-containing protein" evidence="1">
    <location>
        <begin position="22"/>
        <end position="926"/>
    </location>
</feature>
<dbReference type="Proteomes" id="UP000771797">
    <property type="component" value="Unassembled WGS sequence"/>
</dbReference>
<organism evidence="3 4">
    <name type="scientific">Alcanivorax xiamenensis</name>
    <dbReference type="NCBI Taxonomy" id="1177156"/>
    <lineage>
        <taxon>Bacteria</taxon>
        <taxon>Pseudomonadati</taxon>
        <taxon>Pseudomonadota</taxon>
        <taxon>Gammaproteobacteria</taxon>
        <taxon>Oceanospirillales</taxon>
        <taxon>Alcanivoracaceae</taxon>
        <taxon>Alcanivorax</taxon>
    </lineage>
</organism>
<comment type="caution">
    <text evidence="3">The sequence shown here is derived from an EMBL/GenBank/DDBJ whole genome shotgun (WGS) entry which is preliminary data.</text>
</comment>
<proteinExistence type="predicted"/>
<evidence type="ECO:0000256" key="1">
    <source>
        <dbReference type="SAM" id="SignalP"/>
    </source>
</evidence>